<feature type="chain" id="PRO_5013426950" description="Extracellular metalloproteinase" evidence="13">
    <location>
        <begin position="24"/>
        <end position="603"/>
    </location>
</feature>
<dbReference type="Pfam" id="PF07504">
    <property type="entry name" value="FTP"/>
    <property type="match status" value="1"/>
</dbReference>
<dbReference type="GO" id="GO:0008270">
    <property type="term" value="F:zinc ion binding"/>
    <property type="evidence" value="ECO:0007669"/>
    <property type="project" value="InterPro"/>
</dbReference>
<evidence type="ECO:0000313" key="15">
    <source>
        <dbReference type="EMBL" id="PIL32529.1"/>
    </source>
</evidence>
<dbReference type="Proteomes" id="UP000230002">
    <property type="component" value="Unassembled WGS sequence"/>
</dbReference>
<proteinExistence type="inferred from homology"/>
<dbReference type="GO" id="GO:0006508">
    <property type="term" value="P:proteolysis"/>
    <property type="evidence" value="ECO:0007669"/>
    <property type="project" value="UniProtKB-KW"/>
</dbReference>
<evidence type="ECO:0000256" key="7">
    <source>
        <dbReference type="ARBA" id="ARBA00022801"/>
    </source>
</evidence>
<feature type="binding site" evidence="12">
    <location>
        <position position="438"/>
    </location>
    <ligand>
        <name>Zn(2+)</name>
        <dbReference type="ChEBI" id="CHEBI:29105"/>
        <note>catalytic</note>
    </ligand>
</feature>
<feature type="binding site" evidence="12">
    <location>
        <position position="409"/>
    </location>
    <ligand>
        <name>Zn(2+)</name>
        <dbReference type="ChEBI" id="CHEBI:29105"/>
        <note>catalytic</note>
    </ligand>
</feature>
<feature type="active site" evidence="11">
    <location>
        <position position="410"/>
    </location>
</feature>
<gene>
    <name evidence="15" type="ORF">GSI_05232</name>
</gene>
<dbReference type="PANTHER" id="PTHR33478:SF1">
    <property type="entry name" value="EXTRACELLULAR METALLOPROTEINASE MEP"/>
    <property type="match status" value="1"/>
</dbReference>
<dbReference type="PANTHER" id="PTHR33478">
    <property type="entry name" value="EXTRACELLULAR METALLOPROTEINASE MEP"/>
    <property type="match status" value="1"/>
</dbReference>
<evidence type="ECO:0000256" key="13">
    <source>
        <dbReference type="RuleBase" id="RU364017"/>
    </source>
</evidence>
<keyword evidence="9 13" id="KW-0482">Metalloprotease</keyword>
<evidence type="ECO:0000256" key="4">
    <source>
        <dbReference type="ARBA" id="ARBA00022670"/>
    </source>
</evidence>
<evidence type="ECO:0000256" key="11">
    <source>
        <dbReference type="PIRSR" id="PIRSR601842-1"/>
    </source>
</evidence>
<accession>A0A2G8SFI2</accession>
<dbReference type="EMBL" id="AYKW01000010">
    <property type="protein sequence ID" value="PIL32529.1"/>
    <property type="molecule type" value="Genomic_DNA"/>
</dbReference>
<feature type="binding site" evidence="12">
    <location>
        <position position="413"/>
    </location>
    <ligand>
        <name>Zn(2+)</name>
        <dbReference type="ChEBI" id="CHEBI:29105"/>
        <note>catalytic</note>
    </ligand>
</feature>
<keyword evidence="8 12" id="KW-0862">Zinc</keyword>
<dbReference type="EC" id="3.4.24.-" evidence="13"/>
<dbReference type="GO" id="GO:0005615">
    <property type="term" value="C:extracellular space"/>
    <property type="evidence" value="ECO:0007669"/>
    <property type="project" value="InterPro"/>
</dbReference>
<evidence type="ECO:0000256" key="5">
    <source>
        <dbReference type="ARBA" id="ARBA00022723"/>
    </source>
</evidence>
<dbReference type="InterPro" id="IPR050371">
    <property type="entry name" value="Fungal_virulence_M36"/>
</dbReference>
<evidence type="ECO:0000313" key="16">
    <source>
        <dbReference type="Proteomes" id="UP000230002"/>
    </source>
</evidence>
<dbReference type="GO" id="GO:0004222">
    <property type="term" value="F:metalloendopeptidase activity"/>
    <property type="evidence" value="ECO:0007669"/>
    <property type="project" value="InterPro"/>
</dbReference>
<evidence type="ECO:0000256" key="9">
    <source>
        <dbReference type="ARBA" id="ARBA00023049"/>
    </source>
</evidence>
<keyword evidence="6 13" id="KW-0732">Signal</keyword>
<dbReference type="OrthoDB" id="3227768at2759"/>
<keyword evidence="5 12" id="KW-0479">Metal-binding</keyword>
<evidence type="ECO:0000256" key="1">
    <source>
        <dbReference type="ARBA" id="ARBA00004613"/>
    </source>
</evidence>
<evidence type="ECO:0000256" key="6">
    <source>
        <dbReference type="ARBA" id="ARBA00022729"/>
    </source>
</evidence>
<evidence type="ECO:0000256" key="2">
    <source>
        <dbReference type="ARBA" id="ARBA00006006"/>
    </source>
</evidence>
<evidence type="ECO:0000259" key="14">
    <source>
        <dbReference type="Pfam" id="PF07504"/>
    </source>
</evidence>
<evidence type="ECO:0000256" key="8">
    <source>
        <dbReference type="ARBA" id="ARBA00022833"/>
    </source>
</evidence>
<keyword evidence="16" id="KW-1185">Reference proteome</keyword>
<organism evidence="15 16">
    <name type="scientific">Ganoderma sinense ZZ0214-1</name>
    <dbReference type="NCBI Taxonomy" id="1077348"/>
    <lineage>
        <taxon>Eukaryota</taxon>
        <taxon>Fungi</taxon>
        <taxon>Dikarya</taxon>
        <taxon>Basidiomycota</taxon>
        <taxon>Agaricomycotina</taxon>
        <taxon>Agaricomycetes</taxon>
        <taxon>Polyporales</taxon>
        <taxon>Polyporaceae</taxon>
        <taxon>Ganoderma</taxon>
    </lineage>
</organism>
<dbReference type="Pfam" id="PF02128">
    <property type="entry name" value="Peptidase_M36"/>
    <property type="match status" value="1"/>
</dbReference>
<protein>
    <recommendedName>
        <fullName evidence="13">Extracellular metalloproteinase</fullName>
        <ecNumber evidence="13">3.4.24.-</ecNumber>
    </recommendedName>
    <alternativeName>
        <fullName evidence="13">Fungalysin</fullName>
    </alternativeName>
</protein>
<feature type="signal peptide" evidence="13">
    <location>
        <begin position="1"/>
        <end position="23"/>
    </location>
</feature>
<keyword evidence="4 13" id="KW-0645">Protease</keyword>
<comment type="caution">
    <text evidence="15">The sequence shown here is derived from an EMBL/GenBank/DDBJ whole genome shotgun (WGS) entry which is preliminary data.</text>
</comment>
<keyword evidence="10 13" id="KW-0865">Zymogen</keyword>
<dbReference type="Gene3D" id="3.10.170.10">
    <property type="match status" value="1"/>
</dbReference>
<dbReference type="PRINTS" id="PR00999">
    <property type="entry name" value="FUNGALYSIN"/>
</dbReference>
<name>A0A2G8SFI2_9APHY</name>
<evidence type="ECO:0000256" key="3">
    <source>
        <dbReference type="ARBA" id="ARBA00022525"/>
    </source>
</evidence>
<feature type="domain" description="FTP" evidence="14">
    <location>
        <begin position="105"/>
        <end position="141"/>
    </location>
</feature>
<dbReference type="AlphaFoldDB" id="A0A2G8SFI2"/>
<keyword evidence="7 13" id="KW-0378">Hydrolase</keyword>
<dbReference type="Gene3D" id="1.10.390.10">
    <property type="entry name" value="Neutral Protease Domain 2"/>
    <property type="match status" value="1"/>
</dbReference>
<evidence type="ECO:0000256" key="10">
    <source>
        <dbReference type="ARBA" id="ARBA00023145"/>
    </source>
</evidence>
<comment type="subcellular location">
    <subcellularLocation>
        <location evidence="1 13">Secreted</location>
    </subcellularLocation>
</comment>
<dbReference type="CDD" id="cd09596">
    <property type="entry name" value="M36"/>
    <property type="match status" value="1"/>
</dbReference>
<keyword evidence="3 13" id="KW-0964">Secreted</keyword>
<dbReference type="InterPro" id="IPR011096">
    <property type="entry name" value="FTP_domain"/>
</dbReference>
<reference evidence="15 16" key="1">
    <citation type="journal article" date="2015" name="Sci. Rep.">
        <title>Chromosome-level genome map provides insights into diverse defense mechanisms in the medicinal fungus Ganoderma sinense.</title>
        <authorList>
            <person name="Zhu Y."/>
            <person name="Xu J."/>
            <person name="Sun C."/>
            <person name="Zhou S."/>
            <person name="Xu H."/>
            <person name="Nelson D.R."/>
            <person name="Qian J."/>
            <person name="Song J."/>
            <person name="Luo H."/>
            <person name="Xiang L."/>
            <person name="Li Y."/>
            <person name="Xu Z."/>
            <person name="Ji A."/>
            <person name="Wang L."/>
            <person name="Lu S."/>
            <person name="Hayward A."/>
            <person name="Sun W."/>
            <person name="Li X."/>
            <person name="Schwartz D.C."/>
            <person name="Wang Y."/>
            <person name="Chen S."/>
        </authorList>
    </citation>
    <scope>NUCLEOTIDE SEQUENCE [LARGE SCALE GENOMIC DNA]</scope>
    <source>
        <strain evidence="15 16">ZZ0214-1</strain>
    </source>
</reference>
<sequence>MQLSATFFRSVYLAVTLSSVVSAAPFSGSVKLRSLQTRAVSSGLTVESFHPESSFETFGVDGVDRPLSKRADFDIQDATVSFIESKTGFKADSVNFRTSFSGDVTQHAYVRQQISGIPVANAVANIAFNANKKVVSFGHSFVKAPSAKTIPKTEPTISAQDAIAKAESALAGKYNSHPTTLEWVAKKDGSLALAHVVQVQNDEQHEWFEAFVDAHTGDVIQLTDFVAKASYRVLPISKQTLLEGFETLNDPANLNASPKGWNFNGTTATNDTSGNNAFAYKFSDSGTTKQSSSGQNFIFTQDPTADPTTDSNVAAAVTNAFYIVNSVHDIAYLYGFTEAAYNFQNDNFGKGGAGGDAVRASIQNMQGLDNAWFATPPDGQPGQMAMFLWNDAHTGPERDGALENDVPVHENTHGISNRLTGGGTGRCLQTDESAGMGEGWSDAMAEWTEQKDAEVRDYVIGPYVTNNPAGIRSHPYSTNATTNPLRYSTVASRTEVHDIGEVWANMLHNVYAALVGKLGFDANAHTDASGSGGNTVWLHLFIDSFSIQPCNPTFTDARDAWIQADANRYHGQHNCTLWNAFASRGLGVDAKNYTDDSTVPAGC</sequence>
<comment type="cofactor">
    <cofactor evidence="12">
        <name>Zn(2+)</name>
        <dbReference type="ChEBI" id="CHEBI:29105"/>
    </cofactor>
    <text evidence="12">Binds 1 zinc ion per subunit.</text>
</comment>
<dbReference type="InterPro" id="IPR027268">
    <property type="entry name" value="Peptidase_M4/M1_CTD_sf"/>
</dbReference>
<comment type="similarity">
    <text evidence="2 13">Belongs to the peptidase M36 family.</text>
</comment>
<dbReference type="InterPro" id="IPR001842">
    <property type="entry name" value="Peptidase_M36"/>
</dbReference>
<evidence type="ECO:0000256" key="12">
    <source>
        <dbReference type="PIRSR" id="PIRSR601842-2"/>
    </source>
</evidence>
<dbReference type="SUPFAM" id="SSF55486">
    <property type="entry name" value="Metalloproteases ('zincins'), catalytic domain"/>
    <property type="match status" value="1"/>
</dbReference>